<evidence type="ECO:0000313" key="3">
    <source>
        <dbReference type="EMBL" id="RIB10640.1"/>
    </source>
</evidence>
<feature type="compositionally biased region" description="Acidic residues" evidence="1">
    <location>
        <begin position="35"/>
        <end position="55"/>
    </location>
</feature>
<evidence type="ECO:0000256" key="2">
    <source>
        <dbReference type="SAM" id="Phobius"/>
    </source>
</evidence>
<dbReference type="Proteomes" id="UP000266673">
    <property type="component" value="Unassembled WGS sequence"/>
</dbReference>
<comment type="caution">
    <text evidence="3">The sequence shown here is derived from an EMBL/GenBank/DDBJ whole genome shotgun (WGS) entry which is preliminary data.</text>
</comment>
<feature type="transmembrane region" description="Helical" evidence="2">
    <location>
        <begin position="6"/>
        <end position="22"/>
    </location>
</feature>
<dbReference type="AlphaFoldDB" id="A0A397UK69"/>
<name>A0A397UK69_9GLOM</name>
<dbReference type="OrthoDB" id="2432131at2759"/>
<proteinExistence type="predicted"/>
<evidence type="ECO:0000256" key="1">
    <source>
        <dbReference type="SAM" id="MobiDB-lite"/>
    </source>
</evidence>
<organism evidence="3 4">
    <name type="scientific">Gigaspora rosea</name>
    <dbReference type="NCBI Taxonomy" id="44941"/>
    <lineage>
        <taxon>Eukaryota</taxon>
        <taxon>Fungi</taxon>
        <taxon>Fungi incertae sedis</taxon>
        <taxon>Mucoromycota</taxon>
        <taxon>Glomeromycotina</taxon>
        <taxon>Glomeromycetes</taxon>
        <taxon>Diversisporales</taxon>
        <taxon>Gigasporaceae</taxon>
        <taxon>Gigaspora</taxon>
    </lineage>
</organism>
<evidence type="ECO:0000313" key="4">
    <source>
        <dbReference type="Proteomes" id="UP000266673"/>
    </source>
</evidence>
<accession>A0A397UK69</accession>
<feature type="region of interest" description="Disordered" evidence="1">
    <location>
        <begin position="30"/>
        <end position="55"/>
    </location>
</feature>
<sequence length="242" mass="28248">MGAWAIAVATVFSLGIFINIVVENFTSHQNPQFNENEEGRDDFDDQYDDNSTQDDGDYWTDLAEYMSIIEEKKKRKRKQNKLKNKTMSFLSATLIIAAAAFVLFSVANDPPKPPFSMVPPKCNCSQDEETDSEISDDYSDLGDIDYYFKDYDWSYENIDLKDNFPNNLNILSNLITVYYLNIFRISFNSRSSLVYWQVSERVRQIIQMMFIQYFTKSPFIDDDENICLNDLVELDDQVYSDH</sequence>
<dbReference type="EMBL" id="QKWP01001226">
    <property type="protein sequence ID" value="RIB10640.1"/>
    <property type="molecule type" value="Genomic_DNA"/>
</dbReference>
<keyword evidence="4" id="KW-1185">Reference proteome</keyword>
<reference evidence="3 4" key="1">
    <citation type="submission" date="2018-06" db="EMBL/GenBank/DDBJ databases">
        <title>Comparative genomics reveals the genomic features of Rhizophagus irregularis, R. cerebriforme, R. diaphanum and Gigaspora rosea, and their symbiotic lifestyle signature.</title>
        <authorList>
            <person name="Morin E."/>
            <person name="San Clemente H."/>
            <person name="Chen E.C.H."/>
            <person name="De La Providencia I."/>
            <person name="Hainaut M."/>
            <person name="Kuo A."/>
            <person name="Kohler A."/>
            <person name="Murat C."/>
            <person name="Tang N."/>
            <person name="Roy S."/>
            <person name="Loubradou J."/>
            <person name="Henrissat B."/>
            <person name="Grigoriev I.V."/>
            <person name="Corradi N."/>
            <person name="Roux C."/>
            <person name="Martin F.M."/>
        </authorList>
    </citation>
    <scope>NUCLEOTIDE SEQUENCE [LARGE SCALE GENOMIC DNA]</scope>
    <source>
        <strain evidence="3 4">DAOM 194757</strain>
    </source>
</reference>
<protein>
    <submittedName>
        <fullName evidence="3">Uncharacterized protein</fullName>
    </submittedName>
</protein>
<keyword evidence="2" id="KW-0812">Transmembrane</keyword>
<feature type="transmembrane region" description="Helical" evidence="2">
    <location>
        <begin position="86"/>
        <end position="107"/>
    </location>
</feature>
<keyword evidence="2" id="KW-0472">Membrane</keyword>
<gene>
    <name evidence="3" type="ORF">C2G38_2205585</name>
</gene>
<keyword evidence="2" id="KW-1133">Transmembrane helix</keyword>